<dbReference type="PROSITE" id="PS50181">
    <property type="entry name" value="FBOX"/>
    <property type="match status" value="1"/>
</dbReference>
<organism evidence="3 4">
    <name type="scientific">Rotaria magnacalcarata</name>
    <dbReference type="NCBI Taxonomy" id="392030"/>
    <lineage>
        <taxon>Eukaryota</taxon>
        <taxon>Metazoa</taxon>
        <taxon>Spiralia</taxon>
        <taxon>Gnathifera</taxon>
        <taxon>Rotifera</taxon>
        <taxon>Eurotatoria</taxon>
        <taxon>Bdelloidea</taxon>
        <taxon>Philodinida</taxon>
        <taxon>Philodinidae</taxon>
        <taxon>Rotaria</taxon>
    </lineage>
</organism>
<dbReference type="Pfam" id="PF00646">
    <property type="entry name" value="F-box"/>
    <property type="match status" value="1"/>
</dbReference>
<dbReference type="Proteomes" id="UP000663866">
    <property type="component" value="Unassembled WGS sequence"/>
</dbReference>
<evidence type="ECO:0000313" key="2">
    <source>
        <dbReference type="EMBL" id="CAF2089033.1"/>
    </source>
</evidence>
<dbReference type="AlphaFoldDB" id="A0A820F589"/>
<evidence type="ECO:0000313" key="3">
    <source>
        <dbReference type="EMBL" id="CAF4258748.1"/>
    </source>
</evidence>
<dbReference type="Proteomes" id="UP000663856">
    <property type="component" value="Unassembled WGS sequence"/>
</dbReference>
<feature type="domain" description="F-box" evidence="1">
    <location>
        <begin position="6"/>
        <end position="57"/>
    </location>
</feature>
<reference evidence="3" key="1">
    <citation type="submission" date="2021-02" db="EMBL/GenBank/DDBJ databases">
        <authorList>
            <person name="Nowell W R."/>
        </authorList>
    </citation>
    <scope>NUCLEOTIDE SEQUENCE</scope>
</reference>
<dbReference type="Gene3D" id="1.20.1280.50">
    <property type="match status" value="1"/>
</dbReference>
<sequence>MFTKTESYLQVLPIELIHRIFDHLDAETIIFSIRRVSKRFYTIANTCNRYQLDFRYAFKYDLNIIARIVDLKNVISLTLSDEDEASEQISLFLAHFHLDQFIRLRSLNLINIKTEDLKALQEHVMKCPLRTLSVVFQWEYEDTRAALLSSIMSQNELLKFEFDGDREIFNEIQWSTQCRLKHLTVDQLLWNEVYSTLGHLPSLRTLVVKNVNRAFFNKDITRDSVIPQSNHLTPISLCCGDDNITMDNLESFLSLVPRLAHIRLTTDDCSINSSTVDGSQWEELIQLKLPMLTKFEFSFYTQFFDFKDSRIVESMITKFRISFWVEMKKWLIKCDWRPLKDFNSI</sequence>
<dbReference type="EMBL" id="CAJNRF010007175">
    <property type="protein sequence ID" value="CAF2089033.1"/>
    <property type="molecule type" value="Genomic_DNA"/>
</dbReference>
<evidence type="ECO:0000259" key="1">
    <source>
        <dbReference type="PROSITE" id="PS50181"/>
    </source>
</evidence>
<comment type="caution">
    <text evidence="3">The sequence shown here is derived from an EMBL/GenBank/DDBJ whole genome shotgun (WGS) entry which is preliminary data.</text>
</comment>
<dbReference type="SMART" id="SM00256">
    <property type="entry name" value="FBOX"/>
    <property type="match status" value="1"/>
</dbReference>
<name>A0A820F589_9BILA</name>
<proteinExistence type="predicted"/>
<gene>
    <name evidence="3" type="ORF">OVN521_LOCUS29441</name>
    <name evidence="2" type="ORF">WKI299_LOCUS17773</name>
</gene>
<dbReference type="SUPFAM" id="SSF81383">
    <property type="entry name" value="F-box domain"/>
    <property type="match status" value="1"/>
</dbReference>
<dbReference type="CDD" id="cd09917">
    <property type="entry name" value="F-box_SF"/>
    <property type="match status" value="1"/>
</dbReference>
<protein>
    <recommendedName>
        <fullName evidence="1">F-box domain-containing protein</fullName>
    </recommendedName>
</protein>
<accession>A0A820F589</accession>
<dbReference type="EMBL" id="CAJOBG010009093">
    <property type="protein sequence ID" value="CAF4258748.1"/>
    <property type="molecule type" value="Genomic_DNA"/>
</dbReference>
<dbReference type="InterPro" id="IPR036047">
    <property type="entry name" value="F-box-like_dom_sf"/>
</dbReference>
<keyword evidence="4" id="KW-1185">Reference proteome</keyword>
<dbReference type="InterPro" id="IPR001810">
    <property type="entry name" value="F-box_dom"/>
</dbReference>
<dbReference type="SUPFAM" id="SSF52047">
    <property type="entry name" value="RNI-like"/>
    <property type="match status" value="1"/>
</dbReference>
<evidence type="ECO:0000313" key="4">
    <source>
        <dbReference type="Proteomes" id="UP000663866"/>
    </source>
</evidence>